<name>A0A142JHS3_9BURK</name>
<accession>A0A142JHS3</accession>
<proteinExistence type="predicted"/>
<dbReference type="RefSeq" id="WP_062798280.1">
    <property type="nucleotide sequence ID" value="NZ_CP014844.1"/>
</dbReference>
<evidence type="ECO:0000313" key="2">
    <source>
        <dbReference type="Proteomes" id="UP000075238"/>
    </source>
</evidence>
<dbReference type="KEGG" id="cnan:A2G96_07745"/>
<sequence>MLELENQMVKILHVNVRNEKHGDEPVLGMDLRLRARVSNDSLAMFSTTLKSSFYHKDDSVQGDLVTTADHLPNLKNPKLGMQKWEGTWEHQLLTIHHKVKKEDDIKLDDVRVKKLVFDMQEGGTVFIDFTAQAHPDEKVSARLIALLGQEVHMSLTVDEDAQEEVED</sequence>
<reference evidence="1 2" key="1">
    <citation type="submission" date="2016-03" db="EMBL/GenBank/DDBJ databases">
        <title>Complete genome sequence of a novel chlorpyrifos degrading bacterium, Cupriavidus nantongensis sp. X1.</title>
        <authorList>
            <person name="Fang L."/>
        </authorList>
    </citation>
    <scope>NUCLEOTIDE SEQUENCE [LARGE SCALE GENOMIC DNA]</scope>
    <source>
        <strain evidence="1 2">X1</strain>
    </source>
</reference>
<dbReference type="STRING" id="1796606.A2G96_07745"/>
<dbReference type="OrthoDB" id="9033198at2"/>
<dbReference type="Proteomes" id="UP000075238">
    <property type="component" value="Chromosome 1"/>
</dbReference>
<evidence type="ECO:0000313" key="1">
    <source>
        <dbReference type="EMBL" id="AMR77635.1"/>
    </source>
</evidence>
<dbReference type="EMBL" id="CP014844">
    <property type="protein sequence ID" value="AMR77635.1"/>
    <property type="molecule type" value="Genomic_DNA"/>
</dbReference>
<protein>
    <submittedName>
        <fullName evidence="1">Uncharacterized protein</fullName>
    </submittedName>
</protein>
<dbReference type="AlphaFoldDB" id="A0A142JHS3"/>
<keyword evidence="2" id="KW-1185">Reference proteome</keyword>
<organism evidence="1 2">
    <name type="scientific">Cupriavidus nantongensis</name>
    <dbReference type="NCBI Taxonomy" id="1796606"/>
    <lineage>
        <taxon>Bacteria</taxon>
        <taxon>Pseudomonadati</taxon>
        <taxon>Pseudomonadota</taxon>
        <taxon>Betaproteobacteria</taxon>
        <taxon>Burkholderiales</taxon>
        <taxon>Burkholderiaceae</taxon>
        <taxon>Cupriavidus</taxon>
    </lineage>
</organism>
<gene>
    <name evidence="1" type="ORF">A2G96_07745</name>
</gene>